<dbReference type="OrthoDB" id="19623at2759"/>
<comment type="similarity">
    <text evidence="1">Belongs to the ClpA/ClpB family. Torsin subfamily.</text>
</comment>
<dbReference type="EMBL" id="QDEB01035262">
    <property type="protein sequence ID" value="RZC39350.1"/>
    <property type="molecule type" value="Genomic_DNA"/>
</dbReference>
<dbReference type="InterPro" id="IPR001270">
    <property type="entry name" value="ClpA/B"/>
</dbReference>
<gene>
    <name evidence="4" type="ORF">BDFB_011538</name>
</gene>
<organism evidence="4 5">
    <name type="scientific">Asbolus verrucosus</name>
    <name type="common">Desert ironclad beetle</name>
    <dbReference type="NCBI Taxonomy" id="1661398"/>
    <lineage>
        <taxon>Eukaryota</taxon>
        <taxon>Metazoa</taxon>
        <taxon>Ecdysozoa</taxon>
        <taxon>Arthropoda</taxon>
        <taxon>Hexapoda</taxon>
        <taxon>Insecta</taxon>
        <taxon>Pterygota</taxon>
        <taxon>Neoptera</taxon>
        <taxon>Endopterygota</taxon>
        <taxon>Coleoptera</taxon>
        <taxon>Polyphaga</taxon>
        <taxon>Cucujiformia</taxon>
        <taxon>Tenebrionidae</taxon>
        <taxon>Pimeliinae</taxon>
        <taxon>Asbolus</taxon>
    </lineage>
</organism>
<dbReference type="GO" id="GO:0005737">
    <property type="term" value="C:cytoplasm"/>
    <property type="evidence" value="ECO:0007669"/>
    <property type="project" value="UniProtKB-ARBA"/>
</dbReference>
<dbReference type="PRINTS" id="PR00300">
    <property type="entry name" value="CLPPROTEASEA"/>
</dbReference>
<dbReference type="InterPro" id="IPR049337">
    <property type="entry name" value="TOR1A_C"/>
</dbReference>
<evidence type="ECO:0000259" key="3">
    <source>
        <dbReference type="Pfam" id="PF21376"/>
    </source>
</evidence>
<dbReference type="InterPro" id="IPR010448">
    <property type="entry name" value="Torsin"/>
</dbReference>
<keyword evidence="2" id="KW-0732">Signal</keyword>
<proteinExistence type="inferred from homology"/>
<feature type="chain" id="PRO_5019756302" evidence="2">
    <location>
        <begin position="27"/>
        <end position="343"/>
    </location>
</feature>
<keyword evidence="5" id="KW-1185">Reference proteome</keyword>
<dbReference type="GO" id="GO:0016887">
    <property type="term" value="F:ATP hydrolysis activity"/>
    <property type="evidence" value="ECO:0007669"/>
    <property type="project" value="InterPro"/>
</dbReference>
<dbReference type="Gene3D" id="3.40.50.300">
    <property type="entry name" value="P-loop containing nucleotide triphosphate hydrolases"/>
    <property type="match status" value="1"/>
</dbReference>
<accession>A0A482W2L4</accession>
<feature type="signal peptide" evidence="2">
    <location>
        <begin position="1"/>
        <end position="26"/>
    </location>
</feature>
<dbReference type="FunFam" id="3.40.50.300:FF:002370">
    <property type="entry name" value="Torsin family 3, member A"/>
    <property type="match status" value="1"/>
</dbReference>
<sequence length="343" mass="39284">MKFPTPVCRILVLLILQLSLSPVCLGFGFLAPVAVGVSSVVLGTICHFKECCSERGIPANFSGLEDALEKRLYGQHLVQDIVVNALRSHWDGAHKPQKALTLSFHGWPGSGKNYVTRFIVENMYAAGIKSNFVNQFIGRIHFPLQENVAQYQEDLYKWIKGNVTKCSKQLFIFDEVDKMPSQVLNVIKPMIDYREDVDGTDYRESVFIFLSNTGANLINEHFLDLWKKQGRKREDLKLKDFEMLISKGAFNEEGGFHHSDTIKSNLIDHYVPFLPMERRHIKLCIIDEFKERKVMNPQEEHINEAMEFIEWGPSAEKVFSTTGCKRISQKVGTIVSKYKLHIK</sequence>
<protein>
    <submittedName>
        <fullName evidence="4">Torsin and/or AAA 5 domain containing protein</fullName>
    </submittedName>
</protein>
<evidence type="ECO:0000256" key="2">
    <source>
        <dbReference type="SAM" id="SignalP"/>
    </source>
</evidence>
<dbReference type="Proteomes" id="UP000292052">
    <property type="component" value="Unassembled WGS sequence"/>
</dbReference>
<dbReference type="STRING" id="1661398.A0A482W2L4"/>
<dbReference type="Pfam" id="PF21376">
    <property type="entry name" value="TOR1A_C"/>
    <property type="match status" value="1"/>
</dbReference>
<reference evidence="4 5" key="1">
    <citation type="submission" date="2017-03" db="EMBL/GenBank/DDBJ databases">
        <title>Genome of the blue death feigning beetle - Asbolus verrucosus.</title>
        <authorList>
            <person name="Rider S.D."/>
        </authorList>
    </citation>
    <scope>NUCLEOTIDE SEQUENCE [LARGE SCALE GENOMIC DNA]</scope>
    <source>
        <strain evidence="4">Butters</strain>
        <tissue evidence="4">Head and leg muscle</tissue>
    </source>
</reference>
<dbReference type="GO" id="GO:0071218">
    <property type="term" value="P:cellular response to misfolded protein"/>
    <property type="evidence" value="ECO:0007669"/>
    <property type="project" value="TreeGrafter"/>
</dbReference>
<evidence type="ECO:0000256" key="1">
    <source>
        <dbReference type="ARBA" id="ARBA00006235"/>
    </source>
</evidence>
<dbReference type="Pfam" id="PF06309">
    <property type="entry name" value="Torsin"/>
    <property type="match status" value="1"/>
</dbReference>
<name>A0A482W2L4_ASBVE</name>
<dbReference type="PANTHER" id="PTHR10760">
    <property type="entry name" value="TORSIN"/>
    <property type="match status" value="1"/>
</dbReference>
<evidence type="ECO:0000313" key="5">
    <source>
        <dbReference type="Proteomes" id="UP000292052"/>
    </source>
</evidence>
<evidence type="ECO:0000313" key="4">
    <source>
        <dbReference type="EMBL" id="RZC39350.1"/>
    </source>
</evidence>
<dbReference type="GO" id="GO:0005524">
    <property type="term" value="F:ATP binding"/>
    <property type="evidence" value="ECO:0007669"/>
    <property type="project" value="InterPro"/>
</dbReference>
<dbReference type="GO" id="GO:0012505">
    <property type="term" value="C:endomembrane system"/>
    <property type="evidence" value="ECO:0007669"/>
    <property type="project" value="UniProtKB-ARBA"/>
</dbReference>
<feature type="domain" description="Torsin-1A C-terminal" evidence="3">
    <location>
        <begin position="277"/>
        <end position="331"/>
    </location>
</feature>
<dbReference type="InterPro" id="IPR027417">
    <property type="entry name" value="P-loop_NTPase"/>
</dbReference>
<dbReference type="SUPFAM" id="SSF52540">
    <property type="entry name" value="P-loop containing nucleoside triphosphate hydrolases"/>
    <property type="match status" value="1"/>
</dbReference>
<dbReference type="AlphaFoldDB" id="A0A482W2L4"/>
<comment type="caution">
    <text evidence="4">The sequence shown here is derived from an EMBL/GenBank/DDBJ whole genome shotgun (WGS) entry which is preliminary data.</text>
</comment>
<dbReference type="PANTHER" id="PTHR10760:SF2">
    <property type="entry name" value="LD13476P-RELATED"/>
    <property type="match status" value="1"/>
</dbReference>